<reference evidence="1 2" key="1">
    <citation type="submission" date="2019-11" db="EMBL/GenBank/DDBJ databases">
        <title>Metabolism of dissolved organic matter in forest soils.</title>
        <authorList>
            <person name="Cyle K.T."/>
            <person name="Wilhelm R.C."/>
            <person name="Martinez C.E."/>
        </authorList>
    </citation>
    <scope>NUCLEOTIDE SEQUENCE [LARGE SCALE GENOMIC DNA]</scope>
    <source>
        <strain evidence="1 2">1N</strain>
    </source>
</reference>
<name>A0ABX2BW56_9BURK</name>
<protein>
    <submittedName>
        <fullName evidence="1">Uncharacterized protein</fullName>
    </submittedName>
</protein>
<organism evidence="1 2">
    <name type="scientific">Paraburkholderia solitsugae</name>
    <dbReference type="NCBI Taxonomy" id="2675748"/>
    <lineage>
        <taxon>Bacteria</taxon>
        <taxon>Pseudomonadati</taxon>
        <taxon>Pseudomonadota</taxon>
        <taxon>Betaproteobacteria</taxon>
        <taxon>Burkholderiales</taxon>
        <taxon>Burkholderiaceae</taxon>
        <taxon>Paraburkholderia</taxon>
    </lineage>
</organism>
<comment type="caution">
    <text evidence="1">The sequence shown here is derived from an EMBL/GenBank/DDBJ whole genome shotgun (WGS) entry which is preliminary data.</text>
</comment>
<accession>A0ABX2BW56</accession>
<keyword evidence="2" id="KW-1185">Reference proteome</keyword>
<proteinExistence type="predicted"/>
<dbReference type="EMBL" id="WOEY01000091">
    <property type="protein sequence ID" value="NPT44291.1"/>
    <property type="molecule type" value="Genomic_DNA"/>
</dbReference>
<evidence type="ECO:0000313" key="2">
    <source>
        <dbReference type="Proteomes" id="UP000652198"/>
    </source>
</evidence>
<evidence type="ECO:0000313" key="1">
    <source>
        <dbReference type="EMBL" id="NPT44291.1"/>
    </source>
</evidence>
<sequence>MELAVEKNNNLVLTVYKTDKAQSLTVEQWEEIARRARAYYAEVLASGEDW</sequence>
<gene>
    <name evidence="1" type="ORF">GNZ12_23870</name>
</gene>
<dbReference type="Proteomes" id="UP000652198">
    <property type="component" value="Unassembled WGS sequence"/>
</dbReference>